<evidence type="ECO:0000259" key="4">
    <source>
        <dbReference type="PROSITE" id="PS50405"/>
    </source>
</evidence>
<keyword evidence="2" id="KW-0560">Oxidoreductase</keyword>
<dbReference type="SUPFAM" id="SSF52833">
    <property type="entry name" value="Thioredoxin-like"/>
    <property type="match status" value="1"/>
</dbReference>
<dbReference type="CDD" id="cd03184">
    <property type="entry name" value="GST_C_Omega"/>
    <property type="match status" value="1"/>
</dbReference>
<dbReference type="SUPFAM" id="SSF47616">
    <property type="entry name" value="GST C-terminal domain-like"/>
    <property type="match status" value="1"/>
</dbReference>
<feature type="domain" description="GST C-terminal" evidence="4">
    <location>
        <begin position="81"/>
        <end position="236"/>
    </location>
</feature>
<dbReference type="Pfam" id="PF13409">
    <property type="entry name" value="GST_N_2"/>
    <property type="match status" value="1"/>
</dbReference>
<evidence type="ECO:0000313" key="7">
    <source>
        <dbReference type="RefSeq" id="XP_034232667.1"/>
    </source>
</evidence>
<dbReference type="AlphaFoldDB" id="A0A6P8ZHY6"/>
<dbReference type="InterPro" id="IPR050983">
    <property type="entry name" value="GST_Omega/HSP26"/>
</dbReference>
<evidence type="ECO:0000313" key="9">
    <source>
        <dbReference type="RefSeq" id="XP_034232669.1"/>
    </source>
</evidence>
<dbReference type="InterPro" id="IPR036249">
    <property type="entry name" value="Thioredoxin-like_sf"/>
</dbReference>
<organism evidence="9">
    <name type="scientific">Thrips palmi</name>
    <name type="common">Melon thrips</name>
    <dbReference type="NCBI Taxonomy" id="161013"/>
    <lineage>
        <taxon>Eukaryota</taxon>
        <taxon>Metazoa</taxon>
        <taxon>Ecdysozoa</taxon>
        <taxon>Arthropoda</taxon>
        <taxon>Hexapoda</taxon>
        <taxon>Insecta</taxon>
        <taxon>Pterygota</taxon>
        <taxon>Neoptera</taxon>
        <taxon>Paraneoptera</taxon>
        <taxon>Thysanoptera</taxon>
        <taxon>Terebrantia</taxon>
        <taxon>Thripoidea</taxon>
        <taxon>Thripidae</taxon>
        <taxon>Thrips</taxon>
    </lineage>
</organism>
<protein>
    <submittedName>
        <fullName evidence="6 7">Pyrimidodiazepine synthase-like</fullName>
    </submittedName>
</protein>
<dbReference type="SFLD" id="SFLDS00019">
    <property type="entry name" value="Glutathione_Transferase_(cytos"/>
    <property type="match status" value="1"/>
</dbReference>
<dbReference type="FunFam" id="1.20.1050.10:FF:000009">
    <property type="entry name" value="Glutathione S-transferase omega-1"/>
    <property type="match status" value="1"/>
</dbReference>
<name>A0A6P8ZHY6_THRPL</name>
<evidence type="ECO:0000313" key="6">
    <source>
        <dbReference type="RefSeq" id="XP_034232666.1"/>
    </source>
</evidence>
<feature type="domain" description="GST N-terminal" evidence="3">
    <location>
        <begin position="21"/>
        <end position="100"/>
    </location>
</feature>
<evidence type="ECO:0000313" key="5">
    <source>
        <dbReference type="Proteomes" id="UP000515158"/>
    </source>
</evidence>
<dbReference type="RefSeq" id="XP_034232668.1">
    <property type="nucleotide sequence ID" value="XM_034376777.1"/>
</dbReference>
<dbReference type="KEGG" id="tpal:117640340"/>
<dbReference type="PROSITE" id="PS50405">
    <property type="entry name" value="GST_CTER"/>
    <property type="match status" value="1"/>
</dbReference>
<dbReference type="PROSITE" id="PS50404">
    <property type="entry name" value="GST_NTER"/>
    <property type="match status" value="1"/>
</dbReference>
<dbReference type="RefSeq" id="XP_034232666.1">
    <property type="nucleotide sequence ID" value="XM_034376775.1"/>
</dbReference>
<dbReference type="Gene3D" id="3.40.30.10">
    <property type="entry name" value="Glutaredoxin"/>
    <property type="match status" value="1"/>
</dbReference>
<dbReference type="Gene3D" id="1.20.1050.10">
    <property type="match status" value="1"/>
</dbReference>
<dbReference type="InterPro" id="IPR036282">
    <property type="entry name" value="Glutathione-S-Trfase_C_sf"/>
</dbReference>
<evidence type="ECO:0000313" key="8">
    <source>
        <dbReference type="RefSeq" id="XP_034232668.1"/>
    </source>
</evidence>
<dbReference type="RefSeq" id="XP_034232667.1">
    <property type="nucleotide sequence ID" value="XM_034376776.1"/>
</dbReference>
<comment type="similarity">
    <text evidence="1">Belongs to the GST superfamily. Omega family.</text>
</comment>
<dbReference type="GO" id="GO:0005737">
    <property type="term" value="C:cytoplasm"/>
    <property type="evidence" value="ECO:0007669"/>
    <property type="project" value="InterPro"/>
</dbReference>
<sequence length="242" mass="27682">MTNGQGHHLSTGSVSPPLVNGKLRLYSMRFCPYAQRVHLVLDAKKIPYDVVYVNLSTKPEWLFNKHPLGKVPAIELEDGTVLYESLILAEYLDSSSTTRPLASSDPLQRAKDKLLIDRFSQFIVLFYKIYSDIDALVSEDVMKSLDEFEAELSKRETPYFSGTRPGMVDYMIWPWCERADMLVIVAGDRFVMPPQRFPKLLQWKKFMKEDEAVKASSLDASDHVKFLKSRESGTPDYDMLVS</sequence>
<dbReference type="Proteomes" id="UP000515158">
    <property type="component" value="Unplaced"/>
</dbReference>
<dbReference type="InterPro" id="IPR010987">
    <property type="entry name" value="Glutathione-S-Trfase_C-like"/>
</dbReference>
<dbReference type="FunFam" id="3.40.30.10:FF:000123">
    <property type="entry name" value="Glutathione transferase o1"/>
    <property type="match status" value="1"/>
</dbReference>
<dbReference type="PANTHER" id="PTHR43968">
    <property type="match status" value="1"/>
</dbReference>
<dbReference type="GO" id="GO:0045174">
    <property type="term" value="F:glutathione dehydrogenase (ascorbate) activity"/>
    <property type="evidence" value="ECO:0007669"/>
    <property type="project" value="TreeGrafter"/>
</dbReference>
<dbReference type="PRINTS" id="PR01625">
    <property type="entry name" value="GSTRNSFRASEO"/>
</dbReference>
<evidence type="ECO:0000259" key="3">
    <source>
        <dbReference type="PROSITE" id="PS50404"/>
    </source>
</evidence>
<dbReference type="PANTHER" id="PTHR43968:SF6">
    <property type="entry name" value="GLUTATHIONE S-TRANSFERASE OMEGA"/>
    <property type="match status" value="1"/>
</dbReference>
<dbReference type="OrthoDB" id="4951845at2759"/>
<evidence type="ECO:0000256" key="1">
    <source>
        <dbReference type="ARBA" id="ARBA00011067"/>
    </source>
</evidence>
<dbReference type="GO" id="GO:0004364">
    <property type="term" value="F:glutathione transferase activity"/>
    <property type="evidence" value="ECO:0007669"/>
    <property type="project" value="InterPro"/>
</dbReference>
<reference evidence="6 7" key="1">
    <citation type="submission" date="2025-04" db="UniProtKB">
        <authorList>
            <consortium name="RefSeq"/>
        </authorList>
    </citation>
    <scope>IDENTIFICATION</scope>
    <source>
        <tissue evidence="6 7">Total insect</tissue>
    </source>
</reference>
<keyword evidence="5" id="KW-1185">Reference proteome</keyword>
<accession>A0A6P8ZHY6</accession>
<proteinExistence type="inferred from homology"/>
<dbReference type="GeneID" id="117640340"/>
<dbReference type="Pfam" id="PF13410">
    <property type="entry name" value="GST_C_2"/>
    <property type="match status" value="1"/>
</dbReference>
<dbReference type="GO" id="GO:0006749">
    <property type="term" value="P:glutathione metabolic process"/>
    <property type="evidence" value="ECO:0007669"/>
    <property type="project" value="TreeGrafter"/>
</dbReference>
<evidence type="ECO:0000256" key="2">
    <source>
        <dbReference type="ARBA" id="ARBA00023002"/>
    </source>
</evidence>
<gene>
    <name evidence="6 7 8 9" type="primary">LOC117640340</name>
</gene>
<dbReference type="RefSeq" id="XP_034232669.1">
    <property type="nucleotide sequence ID" value="XM_034376778.1"/>
</dbReference>
<dbReference type="SFLD" id="SFLDG00358">
    <property type="entry name" value="Main_(cytGST)"/>
    <property type="match status" value="1"/>
</dbReference>
<dbReference type="InterPro" id="IPR004045">
    <property type="entry name" value="Glutathione_S-Trfase_N"/>
</dbReference>
<dbReference type="InterPro" id="IPR040079">
    <property type="entry name" value="Glutathione_S-Trfase"/>
</dbReference>
<dbReference type="InterPro" id="IPR005442">
    <property type="entry name" value="GST_omega"/>
</dbReference>